<dbReference type="AlphaFoldDB" id="A0A2S3H185"/>
<dbReference type="EMBL" id="CM008047">
    <property type="protein sequence ID" value="PAN13357.1"/>
    <property type="molecule type" value="Genomic_DNA"/>
</dbReference>
<dbReference type="Gramene" id="PAN13357">
    <property type="protein sequence ID" value="PAN13357"/>
    <property type="gene ID" value="PAHAL_2G331000"/>
</dbReference>
<dbReference type="PANTHER" id="PTHR31366">
    <property type="entry name" value="UPF0739 PROTEIN C1ORF74"/>
    <property type="match status" value="1"/>
</dbReference>
<protein>
    <submittedName>
        <fullName evidence="2">Uncharacterized protein</fullName>
    </submittedName>
</protein>
<feature type="region of interest" description="Disordered" evidence="1">
    <location>
        <begin position="24"/>
        <end position="48"/>
    </location>
</feature>
<name>A0A2S3H185_9POAL</name>
<evidence type="ECO:0000256" key="1">
    <source>
        <dbReference type="SAM" id="MobiDB-lite"/>
    </source>
</evidence>
<reference evidence="2" key="1">
    <citation type="submission" date="2018-04" db="EMBL/GenBank/DDBJ databases">
        <title>WGS assembly of Panicum hallii.</title>
        <authorList>
            <person name="Lovell J."/>
            <person name="Jenkins J."/>
            <person name="Lowry D."/>
            <person name="Mamidi S."/>
            <person name="Sreedasyam A."/>
            <person name="Weng X."/>
            <person name="Barry K."/>
            <person name="Bonette J."/>
            <person name="Campitelli B."/>
            <person name="Daum C."/>
            <person name="Gordon S."/>
            <person name="Gould B."/>
            <person name="Lipzen A."/>
            <person name="Macqueen A."/>
            <person name="Palacio-Mejia J."/>
            <person name="Plott C."/>
            <person name="Shakirov E."/>
            <person name="Shu S."/>
            <person name="Yoshinaga Y."/>
            <person name="Zane M."/>
            <person name="Rokhsar D."/>
            <person name="Grimwood J."/>
            <person name="Schmutz J."/>
            <person name="Juenger T."/>
        </authorList>
    </citation>
    <scope>NUCLEOTIDE SEQUENCE [LARGE SCALE GENOMIC DNA]</scope>
    <source>
        <strain evidence="2">FIL2</strain>
    </source>
</reference>
<dbReference type="Proteomes" id="UP000243499">
    <property type="component" value="Chromosome 2"/>
</dbReference>
<dbReference type="InterPro" id="IPR027850">
    <property type="entry name" value="DUF4504"/>
</dbReference>
<accession>A0A2S3H185</accession>
<dbReference type="Pfam" id="PF14953">
    <property type="entry name" value="DUF4504"/>
    <property type="match status" value="1"/>
</dbReference>
<sequence>MAAGVARELLRGVDNSIAPLWKSQVRGGSSRKRQPPTSELPLPSSGAVRTIGNRTVDIEPREEMSRSLFHPSRWFHTVRRKWLRDRLQFFHGGDGGGGGGGGGVRGDAAGGGGVRGAHQVAPPPGLQAPPPQRYPLSLHWVAACGTGGLWWHNASATRESLQPAASCPAGLAEHASPKERSQHQLAFVDLEKSCCRLLTNIEANDTVLELVSIQDRFSVKYPVDAAVDVPVIQPGITKQMSGLPERTIDAECTDNHVDDRTLLVDDLSSFLKTAQIALPSLNGWLLDYPVTYLFRNGSAEAAIQNLSKHSLHIYRVYVCGSYQSGAKQSEEELMSFSVPCGLSTKRREEPWAKSFIARMSEKLRPCSQVWTSVRLEVEVFHSQSQVIVL</sequence>
<gene>
    <name evidence="2" type="ORF">PAHAL_2G331000</name>
</gene>
<feature type="compositionally biased region" description="Gly residues" evidence="1">
    <location>
        <begin position="93"/>
        <end position="115"/>
    </location>
</feature>
<organism evidence="2">
    <name type="scientific">Panicum hallii</name>
    <dbReference type="NCBI Taxonomy" id="206008"/>
    <lineage>
        <taxon>Eukaryota</taxon>
        <taxon>Viridiplantae</taxon>
        <taxon>Streptophyta</taxon>
        <taxon>Embryophyta</taxon>
        <taxon>Tracheophyta</taxon>
        <taxon>Spermatophyta</taxon>
        <taxon>Magnoliopsida</taxon>
        <taxon>Liliopsida</taxon>
        <taxon>Poales</taxon>
        <taxon>Poaceae</taxon>
        <taxon>PACMAD clade</taxon>
        <taxon>Panicoideae</taxon>
        <taxon>Panicodae</taxon>
        <taxon>Paniceae</taxon>
        <taxon>Panicinae</taxon>
        <taxon>Panicum</taxon>
        <taxon>Panicum sect. Panicum</taxon>
    </lineage>
</organism>
<proteinExistence type="predicted"/>
<dbReference type="PANTHER" id="PTHR31366:SF2">
    <property type="entry name" value="UPF0739 PROTEIN C1ORF74"/>
    <property type="match status" value="1"/>
</dbReference>
<feature type="region of interest" description="Disordered" evidence="1">
    <location>
        <begin position="93"/>
        <end position="119"/>
    </location>
</feature>
<evidence type="ECO:0000313" key="2">
    <source>
        <dbReference type="EMBL" id="PAN13357.1"/>
    </source>
</evidence>